<name>A0A667HZ87_LYNCA</name>
<evidence type="ECO:0000256" key="6">
    <source>
        <dbReference type="SAM" id="MobiDB-lite"/>
    </source>
</evidence>
<keyword evidence="4 7" id="KW-1133">Transmembrane helix</keyword>
<comment type="similarity">
    <text evidence="2">Belongs to the TMEM9 family.</text>
</comment>
<keyword evidence="5 7" id="KW-0472">Membrane</keyword>
<keyword evidence="3 7" id="KW-0812">Transmembrane</keyword>
<feature type="transmembrane region" description="Helical" evidence="7">
    <location>
        <begin position="106"/>
        <end position="126"/>
    </location>
</feature>
<reference evidence="9" key="1">
    <citation type="submission" date="2025-08" db="UniProtKB">
        <authorList>
            <consortium name="Ensembl"/>
        </authorList>
    </citation>
    <scope>IDENTIFICATION</scope>
</reference>
<keyword evidence="8" id="KW-0732">Signal</keyword>
<accession>A0A667HZ87</accession>
<evidence type="ECO:0000313" key="10">
    <source>
        <dbReference type="Proteomes" id="UP000472241"/>
    </source>
</evidence>
<evidence type="ECO:0000256" key="2">
    <source>
        <dbReference type="ARBA" id="ARBA00007264"/>
    </source>
</evidence>
<dbReference type="PANTHER" id="PTHR13064:SF1">
    <property type="entry name" value="PROTON-TRANSPORTING V-TYPE ATPASE COMPLEX ASSEMBLY REGULATOR TMEM9"/>
    <property type="match status" value="1"/>
</dbReference>
<proteinExistence type="inferred from homology"/>
<dbReference type="Ensembl" id="ENSLCNT00005035522.1">
    <property type="protein sequence ID" value="ENSLCNP00005031824.1"/>
    <property type="gene ID" value="ENSLCNG00005020701.1"/>
</dbReference>
<evidence type="ECO:0000313" key="9">
    <source>
        <dbReference type="Ensembl" id="ENSLCNP00005031824.1"/>
    </source>
</evidence>
<evidence type="ECO:0000256" key="5">
    <source>
        <dbReference type="ARBA" id="ARBA00023136"/>
    </source>
</evidence>
<dbReference type="InterPro" id="IPR008853">
    <property type="entry name" value="TMEM9/TMEM9B"/>
</dbReference>
<dbReference type="AlphaFoldDB" id="A0A667HZ87"/>
<protein>
    <submittedName>
        <fullName evidence="9">Transmembrane protein 9</fullName>
    </submittedName>
</protein>
<dbReference type="PANTHER" id="PTHR13064">
    <property type="entry name" value="TRANSMEMBRANE PROTEIN 9 FAMILY MEMBER"/>
    <property type="match status" value="1"/>
</dbReference>
<sequence length="186" mass="20460">MQVSGLVGTPSLPSMKLLCLVAVVGCLLVPPAQANKSSEDIRCKCICPPYRNISGHIYNQNVSQKDCNCLHVVEPMPVPGHDVEAYCLLCECKYEERSTTTIKVTIVIYLSVVGALLLYMAFLMLVDPLIRKPDAYTEQLHNEEENEVTGVLGARALPVPLPTRGVLGPRHASPRGRTRIALQRPR</sequence>
<comment type="subcellular location">
    <subcellularLocation>
        <location evidence="1">Membrane</location>
    </subcellularLocation>
</comment>
<feature type="chain" id="PRO_5025644617" evidence="8">
    <location>
        <begin position="35"/>
        <end position="186"/>
    </location>
</feature>
<evidence type="ECO:0000256" key="3">
    <source>
        <dbReference type="ARBA" id="ARBA00022692"/>
    </source>
</evidence>
<evidence type="ECO:0000256" key="4">
    <source>
        <dbReference type="ARBA" id="ARBA00022989"/>
    </source>
</evidence>
<dbReference type="Pfam" id="PF05434">
    <property type="entry name" value="Tmemb_9"/>
    <property type="match status" value="1"/>
</dbReference>
<feature type="signal peptide" evidence="8">
    <location>
        <begin position="1"/>
        <end position="34"/>
    </location>
</feature>
<feature type="region of interest" description="Disordered" evidence="6">
    <location>
        <begin position="167"/>
        <end position="186"/>
    </location>
</feature>
<dbReference type="GO" id="GO:0005765">
    <property type="term" value="C:lysosomal membrane"/>
    <property type="evidence" value="ECO:0007669"/>
    <property type="project" value="InterPro"/>
</dbReference>
<keyword evidence="10" id="KW-1185">Reference proteome</keyword>
<reference evidence="9" key="2">
    <citation type="submission" date="2025-09" db="UniProtKB">
        <authorList>
            <consortium name="Ensembl"/>
        </authorList>
    </citation>
    <scope>IDENTIFICATION</scope>
</reference>
<gene>
    <name evidence="9" type="primary">TMEM9</name>
</gene>
<dbReference type="Proteomes" id="UP000472241">
    <property type="component" value="Unplaced"/>
</dbReference>
<evidence type="ECO:0000256" key="8">
    <source>
        <dbReference type="SAM" id="SignalP"/>
    </source>
</evidence>
<organism evidence="9 10">
    <name type="scientific">Lynx canadensis</name>
    <name type="common">Canada lynx</name>
    <name type="synonym">Felis canadensis</name>
    <dbReference type="NCBI Taxonomy" id="61383"/>
    <lineage>
        <taxon>Eukaryota</taxon>
        <taxon>Metazoa</taxon>
        <taxon>Chordata</taxon>
        <taxon>Craniata</taxon>
        <taxon>Vertebrata</taxon>
        <taxon>Euteleostomi</taxon>
        <taxon>Mammalia</taxon>
        <taxon>Eutheria</taxon>
        <taxon>Laurasiatheria</taxon>
        <taxon>Carnivora</taxon>
        <taxon>Feliformia</taxon>
        <taxon>Felidae</taxon>
        <taxon>Felinae</taxon>
        <taxon>Lynx</taxon>
    </lineage>
</organism>
<evidence type="ECO:0000256" key="7">
    <source>
        <dbReference type="SAM" id="Phobius"/>
    </source>
</evidence>
<evidence type="ECO:0000256" key="1">
    <source>
        <dbReference type="ARBA" id="ARBA00004370"/>
    </source>
</evidence>